<keyword evidence="3" id="KW-0067">ATP-binding</keyword>
<sequence>MPDPTASVAADDGAGQPTNTEVWPEAGIDEDGDDDDQGPHLGGGKPNQATLLVQMAEDKYGFGVTPDGKPFAYSLDAQHVALNLKGNQLGLRQRLSAEYYDKFGVAAAQASLAAAMNVMEGKAFNEKPTQLYVRVAGDRKAVYIDMADKHNRVIKVSGGRWEVVTECPYTFRRTQNTGAMEEPQRGGKVGTLFRYLHVAKEDRKLVLGLLVDALINPNTAKPITHFCGEHGTAKSGSTTCFASLIDPTVLPHHGPPKDLITWATTASASWVVALDNISAVPDWLSDAMCRTATGSGLSKRSLYTDDDLSILVFRRAIVMNGIALDKVRGDFADRLVSFELQVIPEEQRLSEEEIAERWPTDAPAILGAVLDIAAEVQQALPHLEPQPLPRMADFARVLACLDKLKNSNCLTLYRARVSRALSDTIGDNPFIAFLVDKRYTTPNSGATSSEIRKQLDSRYPINPRPSEWPRSPKSVTALLKRNAPGLRAAGWTVEDDGAQNESKVTRWFIIPPAAAETGTDGKENG</sequence>
<proteinExistence type="predicted"/>
<dbReference type="GO" id="GO:0005524">
    <property type="term" value="F:ATP binding"/>
    <property type="evidence" value="ECO:0007669"/>
    <property type="project" value="UniProtKB-KW"/>
</dbReference>
<organism evidence="3 4">
    <name type="scientific">Mycobacterium kiyosense</name>
    <dbReference type="NCBI Taxonomy" id="2871094"/>
    <lineage>
        <taxon>Bacteria</taxon>
        <taxon>Bacillati</taxon>
        <taxon>Actinomycetota</taxon>
        <taxon>Actinomycetes</taxon>
        <taxon>Mycobacteriales</taxon>
        <taxon>Mycobacteriaceae</taxon>
        <taxon>Mycobacterium</taxon>
    </lineage>
</organism>
<gene>
    <name evidence="3" type="ORF">Mkiyose1413_10720</name>
    <name evidence="2" type="ORF">SRL2020028_08970</name>
</gene>
<accession>A0A9P3UVY8</accession>
<dbReference type="GeneID" id="83629345"/>
<comment type="caution">
    <text evidence="3">The sequence shown here is derived from an EMBL/GenBank/DDBJ whole genome shotgun (WGS) entry which is preliminary data.</text>
</comment>
<dbReference type="EMBL" id="BRZI01000004">
    <property type="protein sequence ID" value="GLD29189.1"/>
    <property type="molecule type" value="Genomic_DNA"/>
</dbReference>
<feature type="compositionally biased region" description="Acidic residues" evidence="1">
    <location>
        <begin position="27"/>
        <end position="36"/>
    </location>
</feature>
<evidence type="ECO:0000313" key="4">
    <source>
        <dbReference type="Proteomes" id="UP001064782"/>
    </source>
</evidence>
<evidence type="ECO:0000313" key="2">
    <source>
        <dbReference type="EMBL" id="GLB81641.1"/>
    </source>
</evidence>
<name>A0A9P3UVY8_9MYCO</name>
<reference evidence="3" key="1">
    <citation type="submission" date="2022-08" db="EMBL/GenBank/DDBJ databases">
        <title>Mycobacterium kiyosense sp. nov., scotochromogenic slow-glowing species isolated from respiratory specimens.</title>
        <authorList>
            <person name="Fukano H."/>
            <person name="Kazumi Y."/>
            <person name="Sakagami N."/>
            <person name="Ato M."/>
            <person name="Mitarai S."/>
            <person name="Hoshino Y."/>
        </authorList>
    </citation>
    <scope>NUCLEOTIDE SEQUENCE</scope>
    <source>
        <strain evidence="3">1413</strain>
        <strain evidence="2">SRL2020-028</strain>
    </source>
</reference>
<dbReference type="Proteomes" id="UP001165663">
    <property type="component" value="Unassembled WGS sequence"/>
</dbReference>
<evidence type="ECO:0000313" key="3">
    <source>
        <dbReference type="EMBL" id="GLD29189.1"/>
    </source>
</evidence>
<dbReference type="RefSeq" id="WP_236981951.1">
    <property type="nucleotide sequence ID" value="NZ_BRXE01000005.1"/>
</dbReference>
<dbReference type="Proteomes" id="UP001064782">
    <property type="component" value="Unassembled WGS sequence"/>
</dbReference>
<dbReference type="EMBL" id="BRXE01000005">
    <property type="protein sequence ID" value="GLB81641.1"/>
    <property type="molecule type" value="Genomic_DNA"/>
</dbReference>
<protein>
    <submittedName>
        <fullName evidence="3">ATP-binding protein</fullName>
    </submittedName>
</protein>
<evidence type="ECO:0000256" key="1">
    <source>
        <dbReference type="SAM" id="MobiDB-lite"/>
    </source>
</evidence>
<feature type="region of interest" description="Disordered" evidence="1">
    <location>
        <begin position="1"/>
        <end position="47"/>
    </location>
</feature>
<keyword evidence="4" id="KW-1185">Reference proteome</keyword>
<keyword evidence="3" id="KW-0547">Nucleotide-binding</keyword>
<dbReference type="AlphaFoldDB" id="A0A9P3UVY8"/>